<name>A0ABT6LR58_9ACTN</name>
<dbReference type="Pfam" id="PF09848">
    <property type="entry name" value="SLFN-g3_helicase"/>
    <property type="match status" value="1"/>
</dbReference>
<feature type="domain" description="Schlafen group 3-like DNA/RNA helicase" evidence="1">
    <location>
        <begin position="2"/>
        <end position="95"/>
    </location>
</feature>
<organism evidence="2 3">
    <name type="scientific">Streptomyces pseudovenezuelae</name>
    <dbReference type="NCBI Taxonomy" id="67350"/>
    <lineage>
        <taxon>Bacteria</taxon>
        <taxon>Bacillati</taxon>
        <taxon>Actinomycetota</taxon>
        <taxon>Actinomycetes</taxon>
        <taxon>Kitasatosporales</taxon>
        <taxon>Streptomycetaceae</taxon>
        <taxon>Streptomyces</taxon>
        <taxon>Streptomyces aurantiacus group</taxon>
    </lineage>
</organism>
<comment type="caution">
    <text evidence="2">The sequence shown here is derived from an EMBL/GenBank/DDBJ whole genome shotgun (WGS) entry which is preliminary data.</text>
</comment>
<evidence type="ECO:0000259" key="1">
    <source>
        <dbReference type="Pfam" id="PF09848"/>
    </source>
</evidence>
<evidence type="ECO:0000313" key="2">
    <source>
        <dbReference type="EMBL" id="MDH6218812.1"/>
    </source>
</evidence>
<accession>A0ABT6LR58</accession>
<gene>
    <name evidence="2" type="ORF">M2283_006146</name>
</gene>
<keyword evidence="3" id="KW-1185">Reference proteome</keyword>
<protein>
    <recommendedName>
        <fullName evidence="1">Schlafen group 3-like DNA/RNA helicase domain-containing protein</fullName>
    </recommendedName>
</protein>
<sequence length="169" mass="18767">MQKLFMYVNSFVDAEPNDLDVLVCDEAHRLHKTSANRYTKSELRTGRPQVAELIDAALVPVFLLDQHQVVRPGEMGTKPEIQRAADAQGLERVRRSVGPRCAARAPVGHRPGRIRPGRLRLHRAGLRVRLVGRDLRPRSGLAYSTDPETRDKLRSLVSPAPGAEAIALV</sequence>
<dbReference type="Proteomes" id="UP001160499">
    <property type="component" value="Unassembled WGS sequence"/>
</dbReference>
<dbReference type="EMBL" id="JARXVH010000010">
    <property type="protein sequence ID" value="MDH6218812.1"/>
    <property type="molecule type" value="Genomic_DNA"/>
</dbReference>
<reference evidence="2 3" key="1">
    <citation type="submission" date="2023-04" db="EMBL/GenBank/DDBJ databases">
        <title>Forest soil microbial communities from Buena Vista Peninsula, Colon Province, Panama.</title>
        <authorList>
            <person name="Bouskill N."/>
        </authorList>
    </citation>
    <scope>NUCLEOTIDE SEQUENCE [LARGE SCALE GENOMIC DNA]</scope>
    <source>
        <strain evidence="2 3">GGS1</strain>
    </source>
</reference>
<evidence type="ECO:0000313" key="3">
    <source>
        <dbReference type="Proteomes" id="UP001160499"/>
    </source>
</evidence>
<proteinExistence type="predicted"/>
<dbReference type="InterPro" id="IPR018647">
    <property type="entry name" value="SLFN_3-like_DNA/RNA_helicase"/>
</dbReference>